<dbReference type="EMBL" id="LUGH01001092">
    <property type="protein sequence ID" value="OBZ81686.1"/>
    <property type="molecule type" value="Genomic_DNA"/>
</dbReference>
<reference evidence="1 2" key="1">
    <citation type="submission" date="2016-03" db="EMBL/GenBank/DDBJ databases">
        <title>Choanephora cucurbitarum.</title>
        <authorList>
            <person name="Min B."/>
            <person name="Park H."/>
            <person name="Park J.-H."/>
            <person name="Shin H.-D."/>
            <person name="Choi I.-G."/>
        </authorList>
    </citation>
    <scope>NUCLEOTIDE SEQUENCE [LARGE SCALE GENOMIC DNA]</scope>
    <source>
        <strain evidence="1 2">KUS-F28377</strain>
    </source>
</reference>
<proteinExistence type="predicted"/>
<dbReference type="InParanoid" id="A0A1C7MZ44"/>
<gene>
    <name evidence="1" type="ORF">A0J61_10265</name>
</gene>
<protein>
    <submittedName>
        <fullName evidence="1">Uncharacterized protein</fullName>
    </submittedName>
</protein>
<accession>A0A1C7MZ44</accession>
<organism evidence="1 2">
    <name type="scientific">Choanephora cucurbitarum</name>
    <dbReference type="NCBI Taxonomy" id="101091"/>
    <lineage>
        <taxon>Eukaryota</taxon>
        <taxon>Fungi</taxon>
        <taxon>Fungi incertae sedis</taxon>
        <taxon>Mucoromycota</taxon>
        <taxon>Mucoromycotina</taxon>
        <taxon>Mucoromycetes</taxon>
        <taxon>Mucorales</taxon>
        <taxon>Mucorineae</taxon>
        <taxon>Choanephoraceae</taxon>
        <taxon>Choanephoroideae</taxon>
        <taxon>Choanephora</taxon>
    </lineage>
</organism>
<sequence length="94" mass="10335">MTDVSHCQLHHLPVVWANHSLLTFELAASDVPTGSGAWRSDPALLLDKHFTDLFTVSVDTFLTQVVFEGLQIPLGGCLHVHTEPHNASPVPERQ</sequence>
<name>A0A1C7MZ44_9FUNG</name>
<dbReference type="Proteomes" id="UP000093000">
    <property type="component" value="Unassembled WGS sequence"/>
</dbReference>
<dbReference type="AlphaFoldDB" id="A0A1C7MZ44"/>
<evidence type="ECO:0000313" key="1">
    <source>
        <dbReference type="EMBL" id="OBZ81686.1"/>
    </source>
</evidence>
<evidence type="ECO:0000313" key="2">
    <source>
        <dbReference type="Proteomes" id="UP000093000"/>
    </source>
</evidence>
<keyword evidence="2" id="KW-1185">Reference proteome</keyword>
<comment type="caution">
    <text evidence="1">The sequence shown here is derived from an EMBL/GenBank/DDBJ whole genome shotgun (WGS) entry which is preliminary data.</text>
</comment>